<name>A0A371E9I2_MUCPR</name>
<dbReference type="PANTHER" id="PTHR48475:SF2">
    <property type="entry name" value="RIBONUCLEASE H"/>
    <property type="match status" value="1"/>
</dbReference>
<dbReference type="Gene3D" id="3.30.420.10">
    <property type="entry name" value="Ribonuclease H-like superfamily/Ribonuclease H"/>
    <property type="match status" value="1"/>
</dbReference>
<dbReference type="EMBL" id="QJKJ01015351">
    <property type="protein sequence ID" value="RDX62673.1"/>
    <property type="molecule type" value="Genomic_DNA"/>
</dbReference>
<dbReference type="GO" id="GO:0004523">
    <property type="term" value="F:RNA-DNA hybrid ribonuclease activity"/>
    <property type="evidence" value="ECO:0007669"/>
    <property type="project" value="InterPro"/>
</dbReference>
<dbReference type="CDD" id="cd09279">
    <property type="entry name" value="RNase_HI_like"/>
    <property type="match status" value="1"/>
</dbReference>
<dbReference type="SUPFAM" id="SSF53098">
    <property type="entry name" value="Ribonuclease H-like"/>
    <property type="match status" value="1"/>
</dbReference>
<dbReference type="InterPro" id="IPR036397">
    <property type="entry name" value="RNaseH_sf"/>
</dbReference>
<dbReference type="AlphaFoldDB" id="A0A371E9I2"/>
<keyword evidence="3" id="KW-1185">Reference proteome</keyword>
<accession>A0A371E9I2</accession>
<sequence>MGNTRQETPNWPSTKNRRWQWPLRQPLHFEQSLHFDFKASNNQAEYEALLVGMRLAQELEAKRLIAKSDSKLMTGQVNGEYQARDPQLAKYREQAVTMASMFEKFALLHVPQNQNERADLLAKLAST</sequence>
<comment type="caution">
    <text evidence="2">The sequence shown here is derived from an EMBL/GenBank/DDBJ whole genome shotgun (WGS) entry which is preliminary data.</text>
</comment>
<evidence type="ECO:0000259" key="1">
    <source>
        <dbReference type="Pfam" id="PF13456"/>
    </source>
</evidence>
<feature type="domain" description="RNase H type-1" evidence="1">
    <location>
        <begin position="35"/>
        <end position="125"/>
    </location>
</feature>
<protein>
    <submittedName>
        <fullName evidence="2">RnhA</fullName>
    </submittedName>
</protein>
<reference evidence="2" key="1">
    <citation type="submission" date="2018-05" db="EMBL/GenBank/DDBJ databases">
        <title>Draft genome of Mucuna pruriens seed.</title>
        <authorList>
            <person name="Nnadi N.E."/>
            <person name="Vos R."/>
            <person name="Hasami M.H."/>
            <person name="Devisetty U.K."/>
            <person name="Aguiy J.C."/>
        </authorList>
    </citation>
    <scope>NUCLEOTIDE SEQUENCE [LARGE SCALE GENOMIC DNA]</scope>
    <source>
        <strain evidence="2">JCA_2017</strain>
    </source>
</reference>
<feature type="non-terminal residue" evidence="2">
    <location>
        <position position="1"/>
    </location>
</feature>
<gene>
    <name evidence="2" type="primary">rnhA</name>
    <name evidence="2" type="ORF">CR513_58974</name>
</gene>
<dbReference type="GO" id="GO:0003676">
    <property type="term" value="F:nucleic acid binding"/>
    <property type="evidence" value="ECO:0007669"/>
    <property type="project" value="InterPro"/>
</dbReference>
<dbReference type="InterPro" id="IPR012337">
    <property type="entry name" value="RNaseH-like_sf"/>
</dbReference>
<dbReference type="Pfam" id="PF13456">
    <property type="entry name" value="RVT_3"/>
    <property type="match status" value="1"/>
</dbReference>
<organism evidence="2 3">
    <name type="scientific">Mucuna pruriens</name>
    <name type="common">Velvet bean</name>
    <name type="synonym">Dolichos pruriens</name>
    <dbReference type="NCBI Taxonomy" id="157652"/>
    <lineage>
        <taxon>Eukaryota</taxon>
        <taxon>Viridiplantae</taxon>
        <taxon>Streptophyta</taxon>
        <taxon>Embryophyta</taxon>
        <taxon>Tracheophyta</taxon>
        <taxon>Spermatophyta</taxon>
        <taxon>Magnoliopsida</taxon>
        <taxon>eudicotyledons</taxon>
        <taxon>Gunneridae</taxon>
        <taxon>Pentapetalae</taxon>
        <taxon>rosids</taxon>
        <taxon>fabids</taxon>
        <taxon>Fabales</taxon>
        <taxon>Fabaceae</taxon>
        <taxon>Papilionoideae</taxon>
        <taxon>50 kb inversion clade</taxon>
        <taxon>NPAAA clade</taxon>
        <taxon>indigoferoid/millettioid clade</taxon>
        <taxon>Phaseoleae</taxon>
        <taxon>Mucuna</taxon>
    </lineage>
</organism>
<dbReference type="Proteomes" id="UP000257109">
    <property type="component" value="Unassembled WGS sequence"/>
</dbReference>
<dbReference type="PANTHER" id="PTHR48475">
    <property type="entry name" value="RIBONUCLEASE H"/>
    <property type="match status" value="1"/>
</dbReference>
<evidence type="ECO:0000313" key="3">
    <source>
        <dbReference type="Proteomes" id="UP000257109"/>
    </source>
</evidence>
<evidence type="ECO:0000313" key="2">
    <source>
        <dbReference type="EMBL" id="RDX62673.1"/>
    </source>
</evidence>
<proteinExistence type="predicted"/>
<dbReference type="OrthoDB" id="1740909at2759"/>
<dbReference type="InterPro" id="IPR002156">
    <property type="entry name" value="RNaseH_domain"/>
</dbReference>